<gene>
    <name evidence="1" type="ORF">FBU59_003328</name>
</gene>
<name>A0ACC1J8U8_9FUNG</name>
<keyword evidence="2" id="KW-1185">Reference proteome</keyword>
<protein>
    <submittedName>
        <fullName evidence="1">Uncharacterized protein</fullName>
    </submittedName>
</protein>
<evidence type="ECO:0000313" key="1">
    <source>
        <dbReference type="EMBL" id="KAJ1942016.1"/>
    </source>
</evidence>
<accession>A0ACC1J8U8</accession>
<evidence type="ECO:0000313" key="2">
    <source>
        <dbReference type="Proteomes" id="UP001150603"/>
    </source>
</evidence>
<comment type="caution">
    <text evidence="1">The sequence shown here is derived from an EMBL/GenBank/DDBJ whole genome shotgun (WGS) entry which is preliminary data.</text>
</comment>
<reference evidence="1" key="1">
    <citation type="submission" date="2022-07" db="EMBL/GenBank/DDBJ databases">
        <title>Phylogenomic reconstructions and comparative analyses of Kickxellomycotina fungi.</title>
        <authorList>
            <person name="Reynolds N.K."/>
            <person name="Stajich J.E."/>
            <person name="Barry K."/>
            <person name="Grigoriev I.V."/>
            <person name="Crous P."/>
            <person name="Smith M.E."/>
        </authorList>
    </citation>
    <scope>NUCLEOTIDE SEQUENCE</scope>
    <source>
        <strain evidence="1">NRRL 5244</strain>
    </source>
</reference>
<proteinExistence type="predicted"/>
<dbReference type="EMBL" id="JANBPW010002088">
    <property type="protein sequence ID" value="KAJ1942016.1"/>
    <property type="molecule type" value="Genomic_DNA"/>
</dbReference>
<sequence>MSQYTTGSMPASIPIPHIDTSTSIMPLSDPIDHQISSADNVYDRLIAQNAEQYVRSPKSPLGVSHPTIFRKGTLIEIPDIDPQGVVAGQSRRRASNTTRTPLPERFVAIAIKDCDQTESIIHWSIRKILIPDRDKVVLIHVRPAVNGLIGDLTAVNSSKEAVEREKSHDLLRRYASLIKAEGYRIKGVSIRGVDIRGELVRKLVELKCDVLVIGSHASKSMKERFIGSKVNYLVENSPCPVIVIGRNNRVSQQAPPGH</sequence>
<organism evidence="1 2">
    <name type="scientific">Linderina macrospora</name>
    <dbReference type="NCBI Taxonomy" id="4868"/>
    <lineage>
        <taxon>Eukaryota</taxon>
        <taxon>Fungi</taxon>
        <taxon>Fungi incertae sedis</taxon>
        <taxon>Zoopagomycota</taxon>
        <taxon>Kickxellomycotina</taxon>
        <taxon>Kickxellomycetes</taxon>
        <taxon>Kickxellales</taxon>
        <taxon>Kickxellaceae</taxon>
        <taxon>Linderina</taxon>
    </lineage>
</organism>
<dbReference type="Proteomes" id="UP001150603">
    <property type="component" value="Unassembled WGS sequence"/>
</dbReference>